<organism evidence="1 2">
    <name type="scientific">Alicyclobacillus fodiniaquatilis</name>
    <dbReference type="NCBI Taxonomy" id="1661150"/>
    <lineage>
        <taxon>Bacteria</taxon>
        <taxon>Bacillati</taxon>
        <taxon>Bacillota</taxon>
        <taxon>Bacilli</taxon>
        <taxon>Bacillales</taxon>
        <taxon>Alicyclobacillaceae</taxon>
        <taxon>Alicyclobacillus</taxon>
    </lineage>
</organism>
<reference evidence="2" key="1">
    <citation type="journal article" date="2019" name="Int. J. Syst. Evol. Microbiol.">
        <title>The Global Catalogue of Microorganisms (GCM) 10K type strain sequencing project: providing services to taxonomists for standard genome sequencing and annotation.</title>
        <authorList>
            <consortium name="The Broad Institute Genomics Platform"/>
            <consortium name="The Broad Institute Genome Sequencing Center for Infectious Disease"/>
            <person name="Wu L."/>
            <person name="Ma J."/>
        </authorList>
    </citation>
    <scope>NUCLEOTIDE SEQUENCE [LARGE SCALE GENOMIC DNA]</scope>
    <source>
        <strain evidence="2">CGMCC 1.12286</strain>
    </source>
</reference>
<dbReference type="SUPFAM" id="SSF48239">
    <property type="entry name" value="Terpenoid cyclases/Protein prenyltransferases"/>
    <property type="match status" value="1"/>
</dbReference>
<dbReference type="InterPro" id="IPR008930">
    <property type="entry name" value="Terpenoid_cyclase/PrenylTrfase"/>
</dbReference>
<name>A0ABW4JQZ6_9BACL</name>
<sequence length="679" mass="78339">MPSYQHASYTGDKVILENNLLRVEVHKRITGWGWVEFYTPSGEFMGVLDHLGEIMLRDQDVPMRLEADDVEQMTGDFGQRLVFTVKSVIVQEKLQGTSFENWIHYPVKEHCLEGEVSLTLLSNAPRLQVEFNLTSMANLNARYVRGPWLKAGVDAFGADKEDAIFPGVEWLLDDEWSSGTDWFKDPWAKRFVPHPNKVAIPLMAISHHGQVLGISWNPNQLATQWFNYRKHYAQPVFASPNFIDRQSSHLMGLMVPDVVEESEENKVYADVPLELHPGQKIRFEAEVFLHRGTSLDAVVEWVKRKGMPEPPCPRWPLEEALHRIADAYNSRFWKDDIGFGNHQHPDSFGPYEPRFLELYLSRYRDTALGRELQNKLDWCRRQPNFRSPSKLRGQRIERMNQAEQLKYGEELLAWQSEDGTFPFDPDGRHYSKDDFVVARAFIEPMGLSGDTALAISMLPAMELMMLGETTGEHKFLDGAKKALDVCQKMRRPEGGDFWETPLHSPNLLAAGHAAIAYYTGYKVFGVKVYRQQAIRWLRSLLPFTHLWQPKQIPLMYNTKPCFCSSDWYFANWVRDHVQWEILETFATSIGLGIDWGEVDPEIDWRRYQKGITIAGLRFMIDHQLENWQPHNMPETDELYRQGLLDDTFADTHNSITGNYGGMAIMPDPIAMNLLKVLES</sequence>
<proteinExistence type="predicted"/>
<protein>
    <submittedName>
        <fullName evidence="1">Uncharacterized protein</fullName>
    </submittedName>
</protein>
<evidence type="ECO:0000313" key="2">
    <source>
        <dbReference type="Proteomes" id="UP001597079"/>
    </source>
</evidence>
<dbReference type="Proteomes" id="UP001597079">
    <property type="component" value="Unassembled WGS sequence"/>
</dbReference>
<comment type="caution">
    <text evidence="1">The sequence shown here is derived from an EMBL/GenBank/DDBJ whole genome shotgun (WGS) entry which is preliminary data.</text>
</comment>
<keyword evidence="2" id="KW-1185">Reference proteome</keyword>
<evidence type="ECO:0000313" key="1">
    <source>
        <dbReference type="EMBL" id="MFD1677560.1"/>
    </source>
</evidence>
<dbReference type="EMBL" id="JBHUCX010000095">
    <property type="protein sequence ID" value="MFD1677560.1"/>
    <property type="molecule type" value="Genomic_DNA"/>
</dbReference>
<gene>
    <name evidence="1" type="ORF">ACFSB2_23135</name>
</gene>
<accession>A0ABW4JQZ6</accession>
<dbReference type="RefSeq" id="WP_377945474.1">
    <property type="nucleotide sequence ID" value="NZ_JBHUCX010000095.1"/>
</dbReference>